<gene>
    <name evidence="3" type="ORF">UFOVP1307_100</name>
    <name evidence="1" type="ORF">UFOVP651_23</name>
    <name evidence="2" type="ORF">UFOVP902_102</name>
</gene>
<reference evidence="3" key="1">
    <citation type="submission" date="2020-05" db="EMBL/GenBank/DDBJ databases">
        <authorList>
            <person name="Chiriac C."/>
            <person name="Salcher M."/>
            <person name="Ghai R."/>
            <person name="Kavagutti S V."/>
        </authorList>
    </citation>
    <scope>NUCLEOTIDE SEQUENCE</scope>
</reference>
<name>A0A6J5RLS7_9CAUD</name>
<sequence length="70" mass="8055">MKDLIEALTILAKYMDSEERCPTYCEHDVLHVCGVNNEEVSEEDLKRLDELGFFPDEDGEGFMSFRFGSC</sequence>
<accession>A0A6J5RLS7</accession>
<dbReference type="EMBL" id="LR796859">
    <property type="protein sequence ID" value="CAB4170755.1"/>
    <property type="molecule type" value="Genomic_DNA"/>
</dbReference>
<proteinExistence type="predicted"/>
<dbReference type="EMBL" id="LR797270">
    <property type="protein sequence ID" value="CAB4198460.1"/>
    <property type="molecule type" value="Genomic_DNA"/>
</dbReference>
<dbReference type="EMBL" id="LR796625">
    <property type="protein sequence ID" value="CAB4154725.1"/>
    <property type="molecule type" value="Genomic_DNA"/>
</dbReference>
<evidence type="ECO:0000313" key="1">
    <source>
        <dbReference type="EMBL" id="CAB4154725.1"/>
    </source>
</evidence>
<evidence type="ECO:0000313" key="3">
    <source>
        <dbReference type="EMBL" id="CAB4198460.1"/>
    </source>
</evidence>
<protein>
    <submittedName>
        <fullName evidence="3">Uncharacterized protein</fullName>
    </submittedName>
</protein>
<evidence type="ECO:0000313" key="2">
    <source>
        <dbReference type="EMBL" id="CAB4170755.1"/>
    </source>
</evidence>
<organism evidence="3">
    <name type="scientific">uncultured Caudovirales phage</name>
    <dbReference type="NCBI Taxonomy" id="2100421"/>
    <lineage>
        <taxon>Viruses</taxon>
        <taxon>Duplodnaviria</taxon>
        <taxon>Heunggongvirae</taxon>
        <taxon>Uroviricota</taxon>
        <taxon>Caudoviricetes</taxon>
        <taxon>Peduoviridae</taxon>
        <taxon>Maltschvirus</taxon>
        <taxon>Maltschvirus maltsch</taxon>
    </lineage>
</organism>